<name>A0ACB8BVQ0_9AGAM</name>
<keyword evidence="2" id="KW-1185">Reference proteome</keyword>
<sequence>MDQLVAFDALLFPSDGRNPHMVALTTSPMAMPDPHAPHSAQPTRMPHPEVYMDYIAEGLGARAWHYHLVEALDGMNKKFTNPYVIFYPVISRDGMPFPINKCIREIQGRSFKEAYAWRGNIIVAKYRESPFSSMINGSIADFPIVRNYFMTHGAPAQGTYGTPKTWVGLRCVFMVQVRRP</sequence>
<accession>A0ACB8BVQ0</accession>
<comment type="caution">
    <text evidence="1">The sequence shown here is derived from an EMBL/GenBank/DDBJ whole genome shotgun (WGS) entry which is preliminary data.</text>
</comment>
<dbReference type="Proteomes" id="UP000790709">
    <property type="component" value="Unassembled WGS sequence"/>
</dbReference>
<organism evidence="1 2">
    <name type="scientific">Leucogyrophana mollusca</name>
    <dbReference type="NCBI Taxonomy" id="85980"/>
    <lineage>
        <taxon>Eukaryota</taxon>
        <taxon>Fungi</taxon>
        <taxon>Dikarya</taxon>
        <taxon>Basidiomycota</taxon>
        <taxon>Agaricomycotina</taxon>
        <taxon>Agaricomycetes</taxon>
        <taxon>Agaricomycetidae</taxon>
        <taxon>Boletales</taxon>
        <taxon>Boletales incertae sedis</taxon>
        <taxon>Leucogyrophana</taxon>
    </lineage>
</organism>
<gene>
    <name evidence="1" type="ORF">BV22DRAFT_1125204</name>
</gene>
<proteinExistence type="predicted"/>
<dbReference type="EMBL" id="MU266335">
    <property type="protein sequence ID" value="KAH7930040.1"/>
    <property type="molecule type" value="Genomic_DNA"/>
</dbReference>
<protein>
    <submittedName>
        <fullName evidence="1">Uncharacterized protein</fullName>
    </submittedName>
</protein>
<evidence type="ECO:0000313" key="2">
    <source>
        <dbReference type="Proteomes" id="UP000790709"/>
    </source>
</evidence>
<reference evidence="1" key="1">
    <citation type="journal article" date="2021" name="New Phytol.">
        <title>Evolutionary innovations through gain and loss of genes in the ectomycorrhizal Boletales.</title>
        <authorList>
            <person name="Wu G."/>
            <person name="Miyauchi S."/>
            <person name="Morin E."/>
            <person name="Kuo A."/>
            <person name="Drula E."/>
            <person name="Varga T."/>
            <person name="Kohler A."/>
            <person name="Feng B."/>
            <person name="Cao Y."/>
            <person name="Lipzen A."/>
            <person name="Daum C."/>
            <person name="Hundley H."/>
            <person name="Pangilinan J."/>
            <person name="Johnson J."/>
            <person name="Barry K."/>
            <person name="LaButti K."/>
            <person name="Ng V."/>
            <person name="Ahrendt S."/>
            <person name="Min B."/>
            <person name="Choi I.G."/>
            <person name="Park H."/>
            <person name="Plett J.M."/>
            <person name="Magnuson J."/>
            <person name="Spatafora J.W."/>
            <person name="Nagy L.G."/>
            <person name="Henrissat B."/>
            <person name="Grigoriev I.V."/>
            <person name="Yang Z.L."/>
            <person name="Xu J."/>
            <person name="Martin F.M."/>
        </authorList>
    </citation>
    <scope>NUCLEOTIDE SEQUENCE</scope>
    <source>
        <strain evidence="1">KUC20120723A-06</strain>
    </source>
</reference>
<evidence type="ECO:0000313" key="1">
    <source>
        <dbReference type="EMBL" id="KAH7930040.1"/>
    </source>
</evidence>